<keyword evidence="6 7" id="KW-0472">Membrane</keyword>
<dbReference type="Pfam" id="PF19300">
    <property type="entry name" value="BPD_transp_1_N"/>
    <property type="match status" value="1"/>
</dbReference>
<evidence type="ECO:0000313" key="9">
    <source>
        <dbReference type="EMBL" id="HIQ71361.1"/>
    </source>
</evidence>
<keyword evidence="3" id="KW-1003">Cell membrane</keyword>
<dbReference type="CDD" id="cd06261">
    <property type="entry name" value="TM_PBP2"/>
    <property type="match status" value="1"/>
</dbReference>
<feature type="transmembrane region" description="Helical" evidence="7">
    <location>
        <begin position="9"/>
        <end position="27"/>
    </location>
</feature>
<feature type="domain" description="ABC transmembrane type-1" evidence="8">
    <location>
        <begin position="96"/>
        <end position="311"/>
    </location>
</feature>
<sequence length="321" mass="36209">MKKYLLKRIVTAFGIVLFVILLNYVIIRLAPGDPVRIMAGFDNPSQELMDALTKKYGLDQPLYVQFWRYITTLFKGDMGDSYLYNQPVSSLIFERVGASLLLSGVSAMLAVLIGSTLGLYAGRHHGKALDRTFSGVAYMLNAMPSFWLGIMLILIFASTLKWLPTQGMVNIRKGYTGWAYVVDVLQHMVLPCATLVAVQIPTYFRITKSSVMQVMAEEFVTTFRVTGMSERKIFNKYVLKNALLPIVTVFGINLAYVISGSTLIEIVFSWPGVGVLMYRSISMRDYNLLMGVYLLISISVAFMMIVVDLIYAWLDPRIRYD</sequence>
<proteinExistence type="inferred from homology"/>
<dbReference type="SUPFAM" id="SSF161098">
    <property type="entry name" value="MetI-like"/>
    <property type="match status" value="1"/>
</dbReference>
<evidence type="ECO:0000313" key="10">
    <source>
        <dbReference type="Proteomes" id="UP000886887"/>
    </source>
</evidence>
<evidence type="ECO:0000256" key="6">
    <source>
        <dbReference type="ARBA" id="ARBA00023136"/>
    </source>
</evidence>
<dbReference type="PANTHER" id="PTHR43163:SF9">
    <property type="entry name" value="ABC TRANSPORTER PERMEASE PROTEIN"/>
    <property type="match status" value="1"/>
</dbReference>
<dbReference type="Proteomes" id="UP000886887">
    <property type="component" value="Unassembled WGS sequence"/>
</dbReference>
<evidence type="ECO:0000256" key="3">
    <source>
        <dbReference type="ARBA" id="ARBA00022475"/>
    </source>
</evidence>
<dbReference type="Pfam" id="PF00528">
    <property type="entry name" value="BPD_transp_1"/>
    <property type="match status" value="1"/>
</dbReference>
<evidence type="ECO:0000256" key="5">
    <source>
        <dbReference type="ARBA" id="ARBA00022989"/>
    </source>
</evidence>
<feature type="transmembrane region" description="Helical" evidence="7">
    <location>
        <begin position="288"/>
        <end position="314"/>
    </location>
</feature>
<reference evidence="9" key="1">
    <citation type="submission" date="2020-10" db="EMBL/GenBank/DDBJ databases">
        <authorList>
            <person name="Gilroy R."/>
        </authorList>
    </citation>
    <scope>NUCLEOTIDE SEQUENCE</scope>
    <source>
        <strain evidence="9">ChiSxjej2B14-6234</strain>
    </source>
</reference>
<accession>A0A9D1CPZ7</accession>
<feature type="transmembrane region" description="Helical" evidence="7">
    <location>
        <begin position="100"/>
        <end position="121"/>
    </location>
</feature>
<keyword evidence="4 7" id="KW-0812">Transmembrane</keyword>
<feature type="transmembrane region" description="Helical" evidence="7">
    <location>
        <begin position="133"/>
        <end position="157"/>
    </location>
</feature>
<organism evidence="9 10">
    <name type="scientific">Candidatus Onthenecus intestinigallinarum</name>
    <dbReference type="NCBI Taxonomy" id="2840875"/>
    <lineage>
        <taxon>Bacteria</taxon>
        <taxon>Bacillati</taxon>
        <taxon>Bacillota</taxon>
        <taxon>Clostridia</taxon>
        <taxon>Eubacteriales</taxon>
        <taxon>Candidatus Onthenecus</taxon>
    </lineage>
</organism>
<dbReference type="Gene3D" id="1.10.3720.10">
    <property type="entry name" value="MetI-like"/>
    <property type="match status" value="1"/>
</dbReference>
<evidence type="ECO:0000256" key="2">
    <source>
        <dbReference type="ARBA" id="ARBA00022448"/>
    </source>
</evidence>
<reference evidence="9" key="2">
    <citation type="journal article" date="2021" name="PeerJ">
        <title>Extensive microbial diversity within the chicken gut microbiome revealed by metagenomics and culture.</title>
        <authorList>
            <person name="Gilroy R."/>
            <person name="Ravi A."/>
            <person name="Getino M."/>
            <person name="Pursley I."/>
            <person name="Horton D.L."/>
            <person name="Alikhan N.F."/>
            <person name="Baker D."/>
            <person name="Gharbi K."/>
            <person name="Hall N."/>
            <person name="Watson M."/>
            <person name="Adriaenssens E.M."/>
            <person name="Foster-Nyarko E."/>
            <person name="Jarju S."/>
            <person name="Secka A."/>
            <person name="Antonio M."/>
            <person name="Oren A."/>
            <person name="Chaudhuri R.R."/>
            <person name="La Ragione R."/>
            <person name="Hildebrand F."/>
            <person name="Pallen M.J."/>
        </authorList>
    </citation>
    <scope>NUCLEOTIDE SEQUENCE</scope>
    <source>
        <strain evidence="9">ChiSxjej2B14-6234</strain>
    </source>
</reference>
<evidence type="ECO:0000256" key="4">
    <source>
        <dbReference type="ARBA" id="ARBA00022692"/>
    </source>
</evidence>
<dbReference type="PANTHER" id="PTHR43163">
    <property type="entry name" value="DIPEPTIDE TRANSPORT SYSTEM PERMEASE PROTEIN DPPB-RELATED"/>
    <property type="match status" value="1"/>
</dbReference>
<comment type="subcellular location">
    <subcellularLocation>
        <location evidence="1 7">Cell membrane</location>
        <topology evidence="1 7">Multi-pass membrane protein</topology>
    </subcellularLocation>
</comment>
<feature type="transmembrane region" description="Helical" evidence="7">
    <location>
        <begin position="177"/>
        <end position="198"/>
    </location>
</feature>
<dbReference type="AlphaFoldDB" id="A0A9D1CPZ7"/>
<gene>
    <name evidence="9" type="ORF">IAB73_04015</name>
</gene>
<evidence type="ECO:0000256" key="7">
    <source>
        <dbReference type="RuleBase" id="RU363032"/>
    </source>
</evidence>
<keyword evidence="2 7" id="KW-0813">Transport</keyword>
<dbReference type="InterPro" id="IPR045621">
    <property type="entry name" value="BPD_transp_1_N"/>
</dbReference>
<protein>
    <submittedName>
        <fullName evidence="9">ABC transporter permease</fullName>
    </submittedName>
</protein>
<dbReference type="GO" id="GO:0055085">
    <property type="term" value="P:transmembrane transport"/>
    <property type="evidence" value="ECO:0007669"/>
    <property type="project" value="InterPro"/>
</dbReference>
<keyword evidence="5 7" id="KW-1133">Transmembrane helix</keyword>
<evidence type="ECO:0000256" key="1">
    <source>
        <dbReference type="ARBA" id="ARBA00004651"/>
    </source>
</evidence>
<dbReference type="PROSITE" id="PS50928">
    <property type="entry name" value="ABC_TM1"/>
    <property type="match status" value="1"/>
</dbReference>
<dbReference type="GO" id="GO:0005886">
    <property type="term" value="C:plasma membrane"/>
    <property type="evidence" value="ECO:0007669"/>
    <property type="project" value="UniProtKB-SubCell"/>
</dbReference>
<dbReference type="InterPro" id="IPR000515">
    <property type="entry name" value="MetI-like"/>
</dbReference>
<evidence type="ECO:0000259" key="8">
    <source>
        <dbReference type="PROSITE" id="PS50928"/>
    </source>
</evidence>
<feature type="transmembrane region" description="Helical" evidence="7">
    <location>
        <begin position="242"/>
        <end position="268"/>
    </location>
</feature>
<comment type="caution">
    <text evidence="9">The sequence shown here is derived from an EMBL/GenBank/DDBJ whole genome shotgun (WGS) entry which is preliminary data.</text>
</comment>
<dbReference type="EMBL" id="DVFJ01000011">
    <property type="protein sequence ID" value="HIQ71361.1"/>
    <property type="molecule type" value="Genomic_DNA"/>
</dbReference>
<name>A0A9D1CPZ7_9FIRM</name>
<dbReference type="InterPro" id="IPR035906">
    <property type="entry name" value="MetI-like_sf"/>
</dbReference>
<comment type="similarity">
    <text evidence="7">Belongs to the binding-protein-dependent transport system permease family.</text>
</comment>